<feature type="compositionally biased region" description="Basic residues" evidence="1">
    <location>
        <begin position="111"/>
        <end position="123"/>
    </location>
</feature>
<sequence>MELRTLPACLLPRPKSENNFASQELSREGRRIFHKSDTFHKDSNELERRDREENVSRPREKTLIFSTADHLTEPGRKGEKDDIDKRYEMIDDNCVPSVGEHGAVIPAASLLHRRGRRDPKKRRTETDQRRPGAHRGLGRKKENPKYKKRQC</sequence>
<evidence type="ECO:0000256" key="1">
    <source>
        <dbReference type="SAM" id="MobiDB-lite"/>
    </source>
</evidence>
<feature type="region of interest" description="Disordered" evidence="1">
    <location>
        <begin position="98"/>
        <end position="151"/>
    </location>
</feature>
<keyword evidence="3" id="KW-1185">Reference proteome</keyword>
<dbReference type="Proteomes" id="UP000655588">
    <property type="component" value="Unassembled WGS sequence"/>
</dbReference>
<feature type="compositionally biased region" description="Basic and acidic residues" evidence="1">
    <location>
        <begin position="31"/>
        <end position="62"/>
    </location>
</feature>
<evidence type="ECO:0000313" key="3">
    <source>
        <dbReference type="Proteomes" id="UP000655588"/>
    </source>
</evidence>
<protein>
    <submittedName>
        <fullName evidence="2">Uncharacterized protein</fullName>
    </submittedName>
</protein>
<reference evidence="2" key="1">
    <citation type="submission" date="2019-11" db="EMBL/GenBank/DDBJ databases">
        <title>The nuclear and mitochondrial genomes of Frieseomelitta varia - a highly eusocial stingless bee (Meliponini) with a permanently sterile worker caste.</title>
        <authorList>
            <person name="Freitas F.C.P."/>
            <person name="Lourenco A.P."/>
            <person name="Nunes F.M.F."/>
            <person name="Paschoal A.R."/>
            <person name="Abreu F.C.P."/>
            <person name="Barbin F.O."/>
            <person name="Bataglia L."/>
            <person name="Cardoso-Junior C.A.M."/>
            <person name="Cervoni M.S."/>
            <person name="Silva S.R."/>
            <person name="Dalarmi F."/>
            <person name="Del Lama M.A."/>
            <person name="Depintor T.S."/>
            <person name="Ferreira K.M."/>
            <person name="Goria P.S."/>
            <person name="Jaskot M.C."/>
            <person name="Lago D.C."/>
            <person name="Luna-Lucena D."/>
            <person name="Moda L.M."/>
            <person name="Nascimento L."/>
            <person name="Pedrino M."/>
            <person name="Rabico F.O."/>
            <person name="Sanches F.C."/>
            <person name="Santos D.E."/>
            <person name="Santos C.G."/>
            <person name="Vieira J."/>
            <person name="Lopes T.F."/>
            <person name="Barchuk A.R."/>
            <person name="Hartfelder K."/>
            <person name="Simoes Z.L.P."/>
            <person name="Bitondi M.M.G."/>
            <person name="Pinheiro D.G."/>
        </authorList>
    </citation>
    <scope>NUCLEOTIDE SEQUENCE</scope>
    <source>
        <strain evidence="2">USP_RPSP 00005682</strain>
        <tissue evidence="2">Whole individual</tissue>
    </source>
</reference>
<gene>
    <name evidence="2" type="ORF">E2986_11506</name>
</gene>
<accession>A0A833S3H4</accession>
<dbReference type="AlphaFoldDB" id="A0A833S3H4"/>
<name>A0A833S3H4_9HYME</name>
<dbReference type="EMBL" id="WNWW01000229">
    <property type="protein sequence ID" value="KAF3428206.1"/>
    <property type="molecule type" value="Genomic_DNA"/>
</dbReference>
<feature type="region of interest" description="Disordered" evidence="1">
    <location>
        <begin position="31"/>
        <end position="65"/>
    </location>
</feature>
<proteinExistence type="predicted"/>
<organism evidence="2 3">
    <name type="scientific">Frieseomelitta varia</name>
    <dbReference type="NCBI Taxonomy" id="561572"/>
    <lineage>
        <taxon>Eukaryota</taxon>
        <taxon>Metazoa</taxon>
        <taxon>Ecdysozoa</taxon>
        <taxon>Arthropoda</taxon>
        <taxon>Hexapoda</taxon>
        <taxon>Insecta</taxon>
        <taxon>Pterygota</taxon>
        <taxon>Neoptera</taxon>
        <taxon>Endopterygota</taxon>
        <taxon>Hymenoptera</taxon>
        <taxon>Apocrita</taxon>
        <taxon>Aculeata</taxon>
        <taxon>Apoidea</taxon>
        <taxon>Anthophila</taxon>
        <taxon>Apidae</taxon>
        <taxon>Frieseomelitta</taxon>
    </lineage>
</organism>
<comment type="caution">
    <text evidence="2">The sequence shown here is derived from an EMBL/GenBank/DDBJ whole genome shotgun (WGS) entry which is preliminary data.</text>
</comment>
<evidence type="ECO:0000313" key="2">
    <source>
        <dbReference type="EMBL" id="KAF3428206.1"/>
    </source>
</evidence>